<reference evidence="3" key="1">
    <citation type="submission" date="2024-07" db="EMBL/GenBank/DDBJ databases">
        <title>Halotolerant mesophilic bacterium Ornithinibacillus sp. 4-3, sp. nov., isolated from soil.</title>
        <authorList>
            <person name="Sidarenka A.V."/>
            <person name="Guliayeva D.E."/>
            <person name="Leanovich S.I."/>
            <person name="Hileuskaya K.S."/>
            <person name="Akhremchuk A.E."/>
            <person name="Sikolenko M.A."/>
            <person name="Valentovich L.N."/>
        </authorList>
    </citation>
    <scope>NUCLEOTIDE SEQUENCE</scope>
    <source>
        <strain evidence="3">4-3</strain>
    </source>
</reference>
<evidence type="ECO:0000313" key="3">
    <source>
        <dbReference type="EMBL" id="XDK34379.1"/>
    </source>
</evidence>
<sequence length="141" mass="16180">MKKISLLMLFCTFLTIVACNKEAPKSISIPQPIFDSENLSITVLSSTLEKLEIELQNNTSVDLTTSNYYVIEHYMDSEWKEVPLSLNVEDVEIHLPANEAHPFTIELYPEQHEYELGKYRVEKTVSTANGVIHPIIEFHIE</sequence>
<name>A0AB39HVP9_9BACI</name>
<gene>
    <name evidence="3" type="ORF">AB4Y30_08515</name>
</gene>
<protein>
    <submittedName>
        <fullName evidence="3">Immunoglobulin-like domain-containing protein</fullName>
    </submittedName>
</protein>
<dbReference type="AlphaFoldDB" id="A0AB39HVP9"/>
<feature type="signal peptide" evidence="1">
    <location>
        <begin position="1"/>
        <end position="18"/>
    </location>
</feature>
<dbReference type="InterPro" id="IPR046878">
    <property type="entry name" value="Big_14"/>
</dbReference>
<dbReference type="RefSeq" id="WP_368655051.1">
    <property type="nucleotide sequence ID" value="NZ_CP162599.1"/>
</dbReference>
<evidence type="ECO:0000259" key="2">
    <source>
        <dbReference type="Pfam" id="PF20251"/>
    </source>
</evidence>
<organism evidence="3">
    <name type="scientific">Ornithinibacillus sp. 4-3</name>
    <dbReference type="NCBI Taxonomy" id="3231488"/>
    <lineage>
        <taxon>Bacteria</taxon>
        <taxon>Bacillati</taxon>
        <taxon>Bacillota</taxon>
        <taxon>Bacilli</taxon>
        <taxon>Bacillales</taxon>
        <taxon>Bacillaceae</taxon>
        <taxon>Ornithinibacillus</taxon>
    </lineage>
</organism>
<feature type="domain" description="Bacterial Ig-like" evidence="2">
    <location>
        <begin position="38"/>
        <end position="126"/>
    </location>
</feature>
<dbReference type="PROSITE" id="PS51257">
    <property type="entry name" value="PROKAR_LIPOPROTEIN"/>
    <property type="match status" value="1"/>
</dbReference>
<dbReference type="EMBL" id="CP162599">
    <property type="protein sequence ID" value="XDK34379.1"/>
    <property type="molecule type" value="Genomic_DNA"/>
</dbReference>
<proteinExistence type="predicted"/>
<accession>A0AB39HVP9</accession>
<feature type="chain" id="PRO_5044312231" evidence="1">
    <location>
        <begin position="19"/>
        <end position="141"/>
    </location>
</feature>
<evidence type="ECO:0000256" key="1">
    <source>
        <dbReference type="SAM" id="SignalP"/>
    </source>
</evidence>
<dbReference type="Pfam" id="PF20251">
    <property type="entry name" value="Big_14"/>
    <property type="match status" value="1"/>
</dbReference>
<keyword evidence="1" id="KW-0732">Signal</keyword>